<name>A0A422NDS4_9TRYP</name>
<feature type="compositionally biased region" description="Basic residues" evidence="1">
    <location>
        <begin position="120"/>
        <end position="138"/>
    </location>
</feature>
<sequence>MSLPGSRVEAERDNSTLVSPFRNVKRDAHHHTNETLGEELLTPARSSQRGTRRELLTDPHSHPNLPSPEPLQASSDRGPLRADWEQIRKEYHVPWHKESQKRSLVNNGSYSGASTPRQHSVSHRRSDLRRRSVPRRRTAREGLTSALGQDANDALQLTSHSPYTAPLVVPDNEWPFKINSGRRSIHLGRNEVGGSMRREEEFSSISPSCEDMRGSGTLSQSHRHSLFVYSNPEQRHEGEPGWRTFVSTVSTPTQQDLTGSVRRRGTSPRRASVTRRDEERPATPNKVRFCFNAADAVEVFGDRFISPGRSGAMASEMPAHNMLGAGRISHRPPEAIVPERVGEKMADLQALLEKDLETRDAGDAARLEDGFPASKVGVNGAEPIPLLQGGTNDLNTNASRTAYNANVPSAAAETGVGVNEAAVVAAPPQAPNDNALNSSAKLNDHYLQGPAKAAGEVRELGEGATALGREIAKSTSAYTKNGSPTSMPLDESPKPFSSAKRRDEASAKSTTAASPPSSGVAGSQQDTKAVTQQLNPTNATSASPGYVDANVTKTNNLGMHTIQRDAALEGENLTPQASLSGGAGALEISGIEGSRDASSAAGIAAGYGPVAESIRAAGNSEAKSVDFTVESPVADLDSPLSTFSWPVISCSSKEELRPVALPRAEFMVRCLLDI</sequence>
<gene>
    <name evidence="2" type="ORF">Tco025E_08179</name>
</gene>
<feature type="region of interest" description="Disordered" evidence="1">
    <location>
        <begin position="189"/>
        <end position="220"/>
    </location>
</feature>
<evidence type="ECO:0000313" key="3">
    <source>
        <dbReference type="Proteomes" id="UP000284403"/>
    </source>
</evidence>
<feature type="region of interest" description="Disordered" evidence="1">
    <location>
        <begin position="1"/>
        <end position="79"/>
    </location>
</feature>
<dbReference type="OrthoDB" id="244411at2759"/>
<accession>A0A422NDS4</accession>
<evidence type="ECO:0000256" key="1">
    <source>
        <dbReference type="SAM" id="MobiDB-lite"/>
    </source>
</evidence>
<feature type="compositionally biased region" description="Polar residues" evidence="1">
    <location>
        <begin position="475"/>
        <end position="486"/>
    </location>
</feature>
<feature type="compositionally biased region" description="Basic and acidic residues" evidence="1">
    <location>
        <begin position="51"/>
        <end position="61"/>
    </location>
</feature>
<feature type="compositionally biased region" description="Polar residues" evidence="1">
    <location>
        <begin position="248"/>
        <end position="258"/>
    </location>
</feature>
<feature type="compositionally biased region" description="Polar residues" evidence="1">
    <location>
        <begin position="102"/>
        <end position="119"/>
    </location>
</feature>
<feature type="region of interest" description="Disordered" evidence="1">
    <location>
        <begin position="248"/>
        <end position="282"/>
    </location>
</feature>
<feature type="compositionally biased region" description="Basic and acidic residues" evidence="1">
    <location>
        <begin position="24"/>
        <end position="33"/>
    </location>
</feature>
<dbReference type="Proteomes" id="UP000284403">
    <property type="component" value="Unassembled WGS sequence"/>
</dbReference>
<feature type="compositionally biased region" description="Low complexity" evidence="1">
    <location>
        <begin position="507"/>
        <end position="523"/>
    </location>
</feature>
<reference evidence="2 3" key="1">
    <citation type="journal article" date="2018" name="BMC Genomics">
        <title>Genomic comparison of Trypanosoma conorhini and Trypanosoma rangeli to Trypanosoma cruzi strains of high and low virulence.</title>
        <authorList>
            <person name="Bradwell K.R."/>
            <person name="Koparde V.N."/>
            <person name="Matveyev A.V."/>
            <person name="Serrano M.G."/>
            <person name="Alves J.M."/>
            <person name="Parikh H."/>
            <person name="Huang B."/>
            <person name="Lee V."/>
            <person name="Espinosa-Alvarez O."/>
            <person name="Ortiz P.A."/>
            <person name="Costa-Martins A.G."/>
            <person name="Teixeira M.M."/>
            <person name="Buck G.A."/>
        </authorList>
    </citation>
    <scope>NUCLEOTIDE SEQUENCE [LARGE SCALE GENOMIC DNA]</scope>
    <source>
        <strain evidence="2 3">025E</strain>
    </source>
</reference>
<comment type="caution">
    <text evidence="2">The sequence shown here is derived from an EMBL/GenBank/DDBJ whole genome shotgun (WGS) entry which is preliminary data.</text>
</comment>
<proteinExistence type="predicted"/>
<feature type="region of interest" description="Disordered" evidence="1">
    <location>
        <begin position="95"/>
        <end position="153"/>
    </location>
</feature>
<keyword evidence="3" id="KW-1185">Reference proteome</keyword>
<dbReference type="EMBL" id="MKKU01000712">
    <property type="protein sequence ID" value="RNF03637.1"/>
    <property type="molecule type" value="Genomic_DNA"/>
</dbReference>
<feature type="region of interest" description="Disordered" evidence="1">
    <location>
        <begin position="475"/>
        <end position="529"/>
    </location>
</feature>
<dbReference type="GeneID" id="40321790"/>
<protein>
    <submittedName>
        <fullName evidence="2">Uncharacterized protein</fullName>
    </submittedName>
</protein>
<evidence type="ECO:0000313" key="2">
    <source>
        <dbReference type="EMBL" id="RNF03637.1"/>
    </source>
</evidence>
<dbReference type="RefSeq" id="XP_029224882.1">
    <property type="nucleotide sequence ID" value="XM_029375034.1"/>
</dbReference>
<dbReference type="AlphaFoldDB" id="A0A422NDS4"/>
<organism evidence="2 3">
    <name type="scientific">Trypanosoma conorhini</name>
    <dbReference type="NCBI Taxonomy" id="83891"/>
    <lineage>
        <taxon>Eukaryota</taxon>
        <taxon>Discoba</taxon>
        <taxon>Euglenozoa</taxon>
        <taxon>Kinetoplastea</taxon>
        <taxon>Metakinetoplastina</taxon>
        <taxon>Trypanosomatida</taxon>
        <taxon>Trypanosomatidae</taxon>
        <taxon>Trypanosoma</taxon>
    </lineage>
</organism>